<name>A0ABW3D145_9FLAO</name>
<dbReference type="Pfam" id="PF05170">
    <property type="entry name" value="AsmA"/>
    <property type="match status" value="1"/>
</dbReference>
<proteinExistence type="predicted"/>
<organism evidence="4 5">
    <name type="scientific">Sungkyunkwania multivorans</name>
    <dbReference type="NCBI Taxonomy" id="1173618"/>
    <lineage>
        <taxon>Bacteria</taxon>
        <taxon>Pseudomonadati</taxon>
        <taxon>Bacteroidota</taxon>
        <taxon>Flavobacteriia</taxon>
        <taxon>Flavobacteriales</taxon>
        <taxon>Flavobacteriaceae</taxon>
        <taxon>Sungkyunkwania</taxon>
    </lineage>
</organism>
<feature type="domain" description="AsmA" evidence="3">
    <location>
        <begin position="1"/>
        <end position="179"/>
    </location>
</feature>
<sequence length="877" mass="95885">MKKALKIIGIFILVCLIGLFALVSIFEDDIVALAKNTANRQLDAELAYSDADLSLFRSFPKTSLQIENLSLVNKKAVFDGDTVIFAKKLELIMPLSALFSSGQIAINKVAISEATVHITIDSLGNANYDIAKENTSENDDSAEPSSGFTFSLEGYSIENSTVIYQDEASKTDLLLENVNHTGKGDLSAIEGSLDTHTDALVSFEFDEVNYLDKNSVKLDAIIGLDLTNNKYTFLENEALVNQLPLVFNGFVQVNENDQEVDISFKTPSSDFKNFLAVIPAEYSKNLNGVQTSGDFTVDGSIKGKIDETYIPKLDINVASKNASFKYPDLPKSVQNININAQLKNETGISEDTYLNIEQLDFSIDQDRFTSSGKVSKLMENPTVDANLNGKINLANFCKAYPAASEKDLKGIITTNLSTHFDMDAIERERYERIKTTGEAEVNDFVYSSKDIVNPITISKAQITFNPQKVTLNKFDALSGKSDIKATGTLNNLFGFLFSDKDLRGNFDVSSNTFAVSDFMQQGDDAFSETEENGGKSKKTESLKIPGFLDCTINANANTVLYDNLTLKDVKGTLRLKDQKAMLSNVTSNLFDGQLALSGEVNTQKDTPSFNMSLDVNSFDIAQSFNGMELFQTLSPIAKAMQGKLNTTLKLSGNLDDSFGPVLNSISGDAFAEVLTSNINAANAPTLQALNSKLNFIDFSKLDLKGLKTTLSFADGKVNVKPFDLKYKDIAIKVGGSHGFDKSMDYRATFKVPAKYLGKEAANLIAQLNEEEKEQISVPLTANIGGSFGDPIITTDLTSAVTDLTNQIIEYKKQKAIDKGKDKLTDVLGNLLGGNDKTKDSITTKEEDKKDPVKDAAGNLLNNLFKKKKKKTDSVPKN</sequence>
<accession>A0ABW3D145</accession>
<feature type="transmembrane region" description="Helical" evidence="2">
    <location>
        <begin position="7"/>
        <end position="26"/>
    </location>
</feature>
<gene>
    <name evidence="4" type="ORF">ACFQ1M_15785</name>
</gene>
<reference evidence="5" key="1">
    <citation type="journal article" date="2019" name="Int. J. Syst. Evol. Microbiol.">
        <title>The Global Catalogue of Microorganisms (GCM) 10K type strain sequencing project: providing services to taxonomists for standard genome sequencing and annotation.</title>
        <authorList>
            <consortium name="The Broad Institute Genomics Platform"/>
            <consortium name="The Broad Institute Genome Sequencing Center for Infectious Disease"/>
            <person name="Wu L."/>
            <person name="Ma J."/>
        </authorList>
    </citation>
    <scope>NUCLEOTIDE SEQUENCE [LARGE SCALE GENOMIC DNA]</scope>
    <source>
        <strain evidence="5">CCUG 62952</strain>
    </source>
</reference>
<protein>
    <submittedName>
        <fullName evidence="4">AsmA-like C-terminal region-containing protein</fullName>
    </submittedName>
</protein>
<keyword evidence="2" id="KW-0812">Transmembrane</keyword>
<evidence type="ECO:0000313" key="5">
    <source>
        <dbReference type="Proteomes" id="UP001596978"/>
    </source>
</evidence>
<keyword evidence="5" id="KW-1185">Reference proteome</keyword>
<dbReference type="EMBL" id="JBHTJH010000017">
    <property type="protein sequence ID" value="MFD0863678.1"/>
    <property type="molecule type" value="Genomic_DNA"/>
</dbReference>
<dbReference type="PANTHER" id="PTHR30441:SF8">
    <property type="entry name" value="DUF748 DOMAIN-CONTAINING PROTEIN"/>
    <property type="match status" value="1"/>
</dbReference>
<dbReference type="Proteomes" id="UP001596978">
    <property type="component" value="Unassembled WGS sequence"/>
</dbReference>
<dbReference type="InterPro" id="IPR052894">
    <property type="entry name" value="AsmA-related"/>
</dbReference>
<evidence type="ECO:0000313" key="4">
    <source>
        <dbReference type="EMBL" id="MFD0863678.1"/>
    </source>
</evidence>
<dbReference type="PANTHER" id="PTHR30441">
    <property type="entry name" value="DUF748 DOMAIN-CONTAINING PROTEIN"/>
    <property type="match status" value="1"/>
</dbReference>
<evidence type="ECO:0000256" key="2">
    <source>
        <dbReference type="SAM" id="Phobius"/>
    </source>
</evidence>
<dbReference type="InterPro" id="IPR007844">
    <property type="entry name" value="AsmA"/>
</dbReference>
<evidence type="ECO:0000256" key="1">
    <source>
        <dbReference type="SAM" id="MobiDB-lite"/>
    </source>
</evidence>
<comment type="caution">
    <text evidence="4">The sequence shown here is derived from an EMBL/GenBank/DDBJ whole genome shotgun (WGS) entry which is preliminary data.</text>
</comment>
<keyword evidence="2" id="KW-0472">Membrane</keyword>
<feature type="compositionally biased region" description="Basic and acidic residues" evidence="1">
    <location>
        <begin position="835"/>
        <end position="853"/>
    </location>
</feature>
<evidence type="ECO:0000259" key="3">
    <source>
        <dbReference type="Pfam" id="PF05170"/>
    </source>
</evidence>
<keyword evidence="2" id="KW-1133">Transmembrane helix</keyword>
<dbReference type="RefSeq" id="WP_386409930.1">
    <property type="nucleotide sequence ID" value="NZ_JBHTJH010000017.1"/>
</dbReference>
<feature type="region of interest" description="Disordered" evidence="1">
    <location>
        <begin position="835"/>
        <end position="855"/>
    </location>
</feature>